<dbReference type="AlphaFoldDB" id="A0AA88NEQ5"/>
<accession>A0AA88NEQ5</accession>
<organism evidence="2 3">
    <name type="scientific">Tachysurus vachellii</name>
    <name type="common">Darkbarbel catfish</name>
    <name type="synonym">Pelteobagrus vachellii</name>
    <dbReference type="NCBI Taxonomy" id="175792"/>
    <lineage>
        <taxon>Eukaryota</taxon>
        <taxon>Metazoa</taxon>
        <taxon>Chordata</taxon>
        <taxon>Craniata</taxon>
        <taxon>Vertebrata</taxon>
        <taxon>Euteleostomi</taxon>
        <taxon>Actinopterygii</taxon>
        <taxon>Neopterygii</taxon>
        <taxon>Teleostei</taxon>
        <taxon>Ostariophysi</taxon>
        <taxon>Siluriformes</taxon>
        <taxon>Bagridae</taxon>
        <taxon>Tachysurus</taxon>
    </lineage>
</organism>
<proteinExistence type="predicted"/>
<evidence type="ECO:0000256" key="1">
    <source>
        <dbReference type="SAM" id="MobiDB-lite"/>
    </source>
</evidence>
<sequence>MTKEVGDLTETVEELKQLRDHKASEARSKEVINILVKERVKIKRQLELEQEMTEELEATESKKEAGEKEGPETAHKKLKHLSIPWFQTLIEHQRTKEHQPKIYNGIFL</sequence>
<protein>
    <submittedName>
        <fullName evidence="2">Uncharacterized protein</fullName>
    </submittedName>
</protein>
<name>A0AA88NEQ5_TACVA</name>
<feature type="compositionally biased region" description="Basic and acidic residues" evidence="1">
    <location>
        <begin position="59"/>
        <end position="75"/>
    </location>
</feature>
<reference evidence="2" key="1">
    <citation type="submission" date="2023-08" db="EMBL/GenBank/DDBJ databases">
        <title>Pelteobagrus vachellii genome.</title>
        <authorList>
            <person name="Liu H."/>
        </authorList>
    </citation>
    <scope>NUCLEOTIDE SEQUENCE</scope>
    <source>
        <strain evidence="2">PRFRI_2022a</strain>
        <tissue evidence="2">Muscle</tissue>
    </source>
</reference>
<feature type="region of interest" description="Disordered" evidence="1">
    <location>
        <begin position="51"/>
        <end position="77"/>
    </location>
</feature>
<evidence type="ECO:0000313" key="3">
    <source>
        <dbReference type="Proteomes" id="UP001187315"/>
    </source>
</evidence>
<gene>
    <name evidence="2" type="ORF">Q7C36_006671</name>
</gene>
<evidence type="ECO:0000313" key="2">
    <source>
        <dbReference type="EMBL" id="KAK2854802.1"/>
    </source>
</evidence>
<dbReference type="Proteomes" id="UP001187315">
    <property type="component" value="Unassembled WGS sequence"/>
</dbReference>
<dbReference type="EMBL" id="JAVHJS010000006">
    <property type="protein sequence ID" value="KAK2854802.1"/>
    <property type="molecule type" value="Genomic_DNA"/>
</dbReference>
<keyword evidence="3" id="KW-1185">Reference proteome</keyword>
<comment type="caution">
    <text evidence="2">The sequence shown here is derived from an EMBL/GenBank/DDBJ whole genome shotgun (WGS) entry which is preliminary data.</text>
</comment>